<sequence>DEEEWEKEEERCYRIVQIFLERAGNSLLSLSFDTEDSCSDLHRTLDALCLRAEQWQNVVFRSCRSFLENNALKTIRGKLVNLRGVTFKVDNANELAMVDFLGPCPSLQYIYHDIAHDAKPRLANPPDFAPWKHIANLHLELSSDDIYAEALRIVSLCSSLFHLRFDFYEYRGLRERRGSAYFVSNVQSLCLDMPGTCWNPYFEGLLTNIEMPNLKSLRLWGEPLSDEDTFTEEDEEFMQGDEMLIIDFIRRSSCALTSLSLEHTEFHDVPNLLRLLASLKSLSIREKRSTSGLFTARILENLIPAATSPPFLPHLSNLSLDVYRSTLEHHVFVEAMLSRWNAFDAKVGIDRIESVSVRFIDGFGSGLQCFEILKCAGVPITLPQAYVAASWVKLGSTWRMEDSRV</sequence>
<evidence type="ECO:0000313" key="2">
    <source>
        <dbReference type="Proteomes" id="UP001465976"/>
    </source>
</evidence>
<gene>
    <name evidence="1" type="ORF">V5O48_016307</name>
</gene>
<keyword evidence="2" id="KW-1185">Reference proteome</keyword>
<accession>A0ABR3ESC9</accession>
<feature type="non-terminal residue" evidence="1">
    <location>
        <position position="1"/>
    </location>
</feature>
<name>A0ABR3ESC9_9AGAR</name>
<organism evidence="1 2">
    <name type="scientific">Marasmius crinis-equi</name>
    <dbReference type="NCBI Taxonomy" id="585013"/>
    <lineage>
        <taxon>Eukaryota</taxon>
        <taxon>Fungi</taxon>
        <taxon>Dikarya</taxon>
        <taxon>Basidiomycota</taxon>
        <taxon>Agaricomycotina</taxon>
        <taxon>Agaricomycetes</taxon>
        <taxon>Agaricomycetidae</taxon>
        <taxon>Agaricales</taxon>
        <taxon>Marasmiineae</taxon>
        <taxon>Marasmiaceae</taxon>
        <taxon>Marasmius</taxon>
    </lineage>
</organism>
<comment type="caution">
    <text evidence="1">The sequence shown here is derived from an EMBL/GenBank/DDBJ whole genome shotgun (WGS) entry which is preliminary data.</text>
</comment>
<dbReference type="Proteomes" id="UP001465976">
    <property type="component" value="Unassembled WGS sequence"/>
</dbReference>
<dbReference type="SUPFAM" id="SSF52047">
    <property type="entry name" value="RNI-like"/>
    <property type="match status" value="1"/>
</dbReference>
<evidence type="ECO:0000313" key="1">
    <source>
        <dbReference type="EMBL" id="KAL0565715.1"/>
    </source>
</evidence>
<dbReference type="EMBL" id="JBAHYK010002150">
    <property type="protein sequence ID" value="KAL0565715.1"/>
    <property type="molecule type" value="Genomic_DNA"/>
</dbReference>
<proteinExistence type="predicted"/>
<dbReference type="InterPro" id="IPR032675">
    <property type="entry name" value="LRR_dom_sf"/>
</dbReference>
<dbReference type="Gene3D" id="3.80.10.10">
    <property type="entry name" value="Ribonuclease Inhibitor"/>
    <property type="match status" value="1"/>
</dbReference>
<protein>
    <submittedName>
        <fullName evidence="1">Uncharacterized protein</fullName>
    </submittedName>
</protein>
<reference evidence="1 2" key="1">
    <citation type="submission" date="2024-02" db="EMBL/GenBank/DDBJ databases">
        <title>A draft genome for the cacao thread blight pathogen Marasmius crinis-equi.</title>
        <authorList>
            <person name="Cohen S.P."/>
            <person name="Baruah I.K."/>
            <person name="Amoako-Attah I."/>
            <person name="Bukari Y."/>
            <person name="Meinhardt L.W."/>
            <person name="Bailey B.A."/>
        </authorList>
    </citation>
    <scope>NUCLEOTIDE SEQUENCE [LARGE SCALE GENOMIC DNA]</scope>
    <source>
        <strain evidence="1 2">GH-76</strain>
    </source>
</reference>